<sequence length="175" mass="18238">MLNTVAYVWDPNLLPLYFNQSFKTKVELTSYGTDDDDGGADNDYDGDVTGVLAGIPILAFGALEPVFALFGNLLGNYVTTTAARKAMAVTACLCVSGCLFVAAFTSNSAVAACFVAVGYGCSAARAAVADANAFDIAPRYASVISGICRVFCRTVGLTFPLLVATLTKNKACNVI</sequence>
<name>A0A9J7LMH2_BRAFL</name>
<reference evidence="6" key="1">
    <citation type="journal article" date="2020" name="Nat. Ecol. Evol.">
        <title>Deeply conserved synteny resolves early events in vertebrate evolution.</title>
        <authorList>
            <person name="Simakov O."/>
            <person name="Marletaz F."/>
            <person name="Yue J.X."/>
            <person name="O'Connell B."/>
            <person name="Jenkins J."/>
            <person name="Brandt A."/>
            <person name="Calef R."/>
            <person name="Tung C.H."/>
            <person name="Huang T.K."/>
            <person name="Schmutz J."/>
            <person name="Satoh N."/>
            <person name="Yu J.K."/>
            <person name="Putnam N.H."/>
            <person name="Green R.E."/>
            <person name="Rokhsar D.S."/>
        </authorList>
    </citation>
    <scope>NUCLEOTIDE SEQUENCE [LARGE SCALE GENOMIC DNA]</scope>
    <source>
        <strain evidence="6">S238N-H82</strain>
    </source>
</reference>
<protein>
    <submittedName>
        <fullName evidence="7">Vesicular glutamate transporter 2.2-like</fullName>
    </submittedName>
</protein>
<dbReference type="InterPro" id="IPR036259">
    <property type="entry name" value="MFS_trans_sf"/>
</dbReference>
<evidence type="ECO:0000256" key="3">
    <source>
        <dbReference type="ARBA" id="ARBA00022989"/>
    </source>
</evidence>
<evidence type="ECO:0000313" key="6">
    <source>
        <dbReference type="Proteomes" id="UP000001554"/>
    </source>
</evidence>
<dbReference type="PANTHER" id="PTHR11662:SF456">
    <property type="entry name" value="VESICULAR GLUTAMATE TRANSPORTER, ISOFORM A"/>
    <property type="match status" value="1"/>
</dbReference>
<keyword evidence="6" id="KW-1185">Reference proteome</keyword>
<dbReference type="GO" id="GO:0016020">
    <property type="term" value="C:membrane"/>
    <property type="evidence" value="ECO:0007669"/>
    <property type="project" value="UniProtKB-SubCell"/>
</dbReference>
<dbReference type="PANTHER" id="PTHR11662">
    <property type="entry name" value="SOLUTE CARRIER FAMILY 17"/>
    <property type="match status" value="1"/>
</dbReference>
<accession>A0A9J7LMH2</accession>
<keyword evidence="4 5" id="KW-0472">Membrane</keyword>
<evidence type="ECO:0000256" key="1">
    <source>
        <dbReference type="ARBA" id="ARBA00004141"/>
    </source>
</evidence>
<evidence type="ECO:0000256" key="4">
    <source>
        <dbReference type="ARBA" id="ARBA00023136"/>
    </source>
</evidence>
<evidence type="ECO:0000256" key="5">
    <source>
        <dbReference type="SAM" id="Phobius"/>
    </source>
</evidence>
<dbReference type="KEGG" id="bfo:118422237"/>
<dbReference type="AlphaFoldDB" id="A0A9J7LMH2"/>
<evidence type="ECO:0000256" key="2">
    <source>
        <dbReference type="ARBA" id="ARBA00022692"/>
    </source>
</evidence>
<evidence type="ECO:0000313" key="7">
    <source>
        <dbReference type="RefSeq" id="XP_035685648.1"/>
    </source>
</evidence>
<gene>
    <name evidence="7" type="primary">LOC118422237</name>
</gene>
<comment type="subcellular location">
    <subcellularLocation>
        <location evidence="1">Membrane</location>
        <topology evidence="1">Multi-pass membrane protein</topology>
    </subcellularLocation>
</comment>
<feature type="transmembrane region" description="Helical" evidence="5">
    <location>
        <begin position="51"/>
        <end position="74"/>
    </location>
</feature>
<dbReference type="RefSeq" id="XP_035685648.1">
    <property type="nucleotide sequence ID" value="XM_035829755.1"/>
</dbReference>
<keyword evidence="3 5" id="KW-1133">Transmembrane helix</keyword>
<keyword evidence="2 5" id="KW-0812">Transmembrane</keyword>
<dbReference type="GeneID" id="118422237"/>
<dbReference type="Gene3D" id="1.20.1250.20">
    <property type="entry name" value="MFS general substrate transporter like domains"/>
    <property type="match status" value="1"/>
</dbReference>
<dbReference type="InterPro" id="IPR050382">
    <property type="entry name" value="MFS_Na/Anion_cotransporter"/>
</dbReference>
<dbReference type="Proteomes" id="UP000001554">
    <property type="component" value="Chromosome 9"/>
</dbReference>
<feature type="transmembrane region" description="Helical" evidence="5">
    <location>
        <begin position="86"/>
        <end position="104"/>
    </location>
</feature>
<organism evidence="6 7">
    <name type="scientific">Branchiostoma floridae</name>
    <name type="common">Florida lancelet</name>
    <name type="synonym">Amphioxus</name>
    <dbReference type="NCBI Taxonomy" id="7739"/>
    <lineage>
        <taxon>Eukaryota</taxon>
        <taxon>Metazoa</taxon>
        <taxon>Chordata</taxon>
        <taxon>Cephalochordata</taxon>
        <taxon>Leptocardii</taxon>
        <taxon>Amphioxiformes</taxon>
        <taxon>Branchiostomatidae</taxon>
        <taxon>Branchiostoma</taxon>
    </lineage>
</organism>
<dbReference type="SUPFAM" id="SSF103473">
    <property type="entry name" value="MFS general substrate transporter"/>
    <property type="match status" value="1"/>
</dbReference>
<reference evidence="7" key="2">
    <citation type="submission" date="2025-08" db="UniProtKB">
        <authorList>
            <consortium name="RefSeq"/>
        </authorList>
    </citation>
    <scope>IDENTIFICATION</scope>
    <source>
        <strain evidence="7">S238N-H82</strain>
        <tissue evidence="7">Testes</tissue>
    </source>
</reference>
<proteinExistence type="predicted"/>
<dbReference type="OrthoDB" id="2985014at2759"/>